<keyword evidence="4" id="KW-1185">Reference proteome</keyword>
<evidence type="ECO:0000313" key="4">
    <source>
        <dbReference type="Proteomes" id="UP001589858"/>
    </source>
</evidence>
<organism evidence="3 4">
    <name type="scientific">Novosphingobium clariflavum</name>
    <dbReference type="NCBI Taxonomy" id="2029884"/>
    <lineage>
        <taxon>Bacteria</taxon>
        <taxon>Pseudomonadati</taxon>
        <taxon>Pseudomonadota</taxon>
        <taxon>Alphaproteobacteria</taxon>
        <taxon>Sphingomonadales</taxon>
        <taxon>Sphingomonadaceae</taxon>
        <taxon>Novosphingobium</taxon>
    </lineage>
</organism>
<evidence type="ECO:0000313" key="3">
    <source>
        <dbReference type="EMBL" id="MFC0683238.1"/>
    </source>
</evidence>
<accession>A0ABV6S1Z4</accession>
<gene>
    <name evidence="3" type="ORF">ACFFF8_01385</name>
</gene>
<keyword evidence="2" id="KW-1133">Transmembrane helix</keyword>
<dbReference type="EMBL" id="JBHLTM010000009">
    <property type="protein sequence ID" value="MFC0683238.1"/>
    <property type="molecule type" value="Genomic_DNA"/>
</dbReference>
<feature type="region of interest" description="Disordered" evidence="1">
    <location>
        <begin position="74"/>
        <end position="118"/>
    </location>
</feature>
<dbReference type="RefSeq" id="WP_267220557.1">
    <property type="nucleotide sequence ID" value="NZ_JAPCWC010000007.1"/>
</dbReference>
<feature type="transmembrane region" description="Helical" evidence="2">
    <location>
        <begin position="20"/>
        <end position="41"/>
    </location>
</feature>
<evidence type="ECO:0000256" key="1">
    <source>
        <dbReference type="SAM" id="MobiDB-lite"/>
    </source>
</evidence>
<sequence>MGALITLLVRLGVGESRAKYLAPVSIVLAVLVACAALWGVFQLWDAADDRRAIEAAQAKAGAEFQARQIAAERNASAAKAHRDREEAARQNKMEVRVDEASKHGGSAADDVWNSGLWD</sequence>
<reference evidence="3 4" key="1">
    <citation type="submission" date="2024-09" db="EMBL/GenBank/DDBJ databases">
        <authorList>
            <person name="Sun Q."/>
            <person name="Mori K."/>
        </authorList>
    </citation>
    <scope>NUCLEOTIDE SEQUENCE [LARGE SCALE GENOMIC DNA]</scope>
    <source>
        <strain evidence="3 4">CICC 11035S</strain>
    </source>
</reference>
<proteinExistence type="predicted"/>
<evidence type="ECO:0000256" key="2">
    <source>
        <dbReference type="SAM" id="Phobius"/>
    </source>
</evidence>
<name>A0ABV6S1Z4_9SPHN</name>
<comment type="caution">
    <text evidence="3">The sequence shown here is derived from an EMBL/GenBank/DDBJ whole genome shotgun (WGS) entry which is preliminary data.</text>
</comment>
<feature type="compositionally biased region" description="Basic and acidic residues" evidence="1">
    <location>
        <begin position="80"/>
        <end position="102"/>
    </location>
</feature>
<keyword evidence="2" id="KW-0472">Membrane</keyword>
<dbReference type="Proteomes" id="UP001589858">
    <property type="component" value="Unassembled WGS sequence"/>
</dbReference>
<protein>
    <submittedName>
        <fullName evidence="3">Uncharacterized protein</fullName>
    </submittedName>
</protein>
<keyword evidence="2" id="KW-0812">Transmembrane</keyword>